<feature type="region of interest" description="Disordered" evidence="2">
    <location>
        <begin position="98"/>
        <end position="140"/>
    </location>
</feature>
<dbReference type="InterPro" id="IPR027417">
    <property type="entry name" value="P-loop_NTPase"/>
</dbReference>
<dbReference type="AlphaFoldDB" id="A0A3N3E0C4"/>
<reference evidence="5 6" key="1">
    <citation type="submission" date="2018-11" db="EMBL/GenBank/DDBJ databases">
        <title>Vibrio ponticus strain CAIM 1751 pathogenic for the snapper Lutjanus guttatus.</title>
        <authorList>
            <person name="Soto-Rodriguez S."/>
            <person name="Lozano-Olvera R."/>
            <person name="Gomez-Gil B."/>
        </authorList>
    </citation>
    <scope>NUCLEOTIDE SEQUENCE [LARGE SCALE GENOMIC DNA]</scope>
    <source>
        <strain evidence="5 6">CAIM 1751</strain>
    </source>
</reference>
<keyword evidence="1" id="KW-1188">Viral release from host cell</keyword>
<evidence type="ECO:0000256" key="1">
    <source>
        <dbReference type="ARBA" id="ARBA00022612"/>
    </source>
</evidence>
<gene>
    <name evidence="5" type="ORF">EGH82_10335</name>
</gene>
<name>A0A3N3E0C4_9VIBR</name>
<accession>A0A3N3E0C4</accession>
<dbReference type="Pfam" id="PF06056">
    <property type="entry name" value="Terminase_5"/>
    <property type="match status" value="1"/>
</dbReference>
<dbReference type="Gene3D" id="3.30.420.240">
    <property type="match status" value="1"/>
</dbReference>
<evidence type="ECO:0000256" key="2">
    <source>
        <dbReference type="SAM" id="MobiDB-lite"/>
    </source>
</evidence>
<dbReference type="Gene3D" id="3.40.50.300">
    <property type="entry name" value="P-loop containing nucleotide triphosphate hydrolases"/>
    <property type="match status" value="1"/>
</dbReference>
<organism evidence="5 6">
    <name type="scientific">Vibrio ponticus</name>
    <dbReference type="NCBI Taxonomy" id="265668"/>
    <lineage>
        <taxon>Bacteria</taxon>
        <taxon>Pseudomonadati</taxon>
        <taxon>Pseudomonadota</taxon>
        <taxon>Gammaproteobacteria</taxon>
        <taxon>Vibrionales</taxon>
        <taxon>Vibrionaceae</taxon>
        <taxon>Vibrio</taxon>
    </lineage>
</organism>
<dbReference type="RefSeq" id="WP_123782023.1">
    <property type="nucleotide sequence ID" value="NZ_RKIK01000025.1"/>
</dbReference>
<dbReference type="Pfam" id="PF17289">
    <property type="entry name" value="Terminase_6C"/>
    <property type="match status" value="1"/>
</dbReference>
<dbReference type="Pfam" id="PF03237">
    <property type="entry name" value="Terminase_6N"/>
    <property type="match status" value="1"/>
</dbReference>
<evidence type="ECO:0000259" key="4">
    <source>
        <dbReference type="Pfam" id="PF17289"/>
    </source>
</evidence>
<evidence type="ECO:0000313" key="6">
    <source>
        <dbReference type="Proteomes" id="UP000278792"/>
    </source>
</evidence>
<feature type="domain" description="Terminase ATPase subunit N-terminal" evidence="3">
    <location>
        <begin position="6"/>
        <end position="62"/>
    </location>
</feature>
<protein>
    <submittedName>
        <fullName evidence="5">Terminase</fullName>
    </submittedName>
</protein>
<evidence type="ECO:0000259" key="3">
    <source>
        <dbReference type="Pfam" id="PF06056"/>
    </source>
</evidence>
<feature type="domain" description="Terminase large subunit gp17-like C-terminal" evidence="4">
    <location>
        <begin position="416"/>
        <end position="574"/>
    </location>
</feature>
<proteinExistence type="predicted"/>
<sequence length="591" mass="67841">MAYSDEIREAAKRMYIRGVLPKEIAAELSLNSSRIVYTWAEKFGWDLLVNDLSVEEMINRRLAVLIDKDEKSDQQLKEMDRLIEHHVKLLRANADAKAKAKKRLNQPEPQGRNENSGNNKGDGKKSRGRKKKNNVDHLTGDDFAPWHNSLYAFQKVMRENLHQRIRNILKSRQIGATYYFSGEAFEDAVINGDDQIFLSASRAQAEVFRTYIIRIAKEFFDLELSGNPIVLSNGATLRFLSTNGKTAQSYSGHLYTDEYFWISRFEEVKKVSSAIATHKHWRRTYFSTPSSKTHPAYTFWTGDAWKEGKDSRKNIEFPTFDEFRDGGRLCPDKQWRYVITIEDAVASGFDLVDLEDLRDEYSDAEFNNLFMCIFVDGASSIFEFNKIQKCMVDSGIWRDYNPDDPQPFGNREVWLGYDPSRTRDNAVLMVVAPPIVAGEKFRVLKKLSWRGLSFQHQASEIAKVFERFNVSYLGIDVTGIGAGVYDLLHNKFPREVVPIHYSNDSKNRLVMKMIDVIDSNRLQFDETLKETAMSFMAIKRVPTNSGNALTFKADRSELVGHADDFWALSHALINEPIDHSTKRKSTYAMAA</sequence>
<dbReference type="Proteomes" id="UP000278792">
    <property type="component" value="Unassembled WGS sequence"/>
</dbReference>
<dbReference type="EMBL" id="RKIK01000025">
    <property type="protein sequence ID" value="ROV60193.1"/>
    <property type="molecule type" value="Genomic_DNA"/>
</dbReference>
<dbReference type="InterPro" id="IPR010332">
    <property type="entry name" value="ATPase_terminase-su_N"/>
</dbReference>
<evidence type="ECO:0000313" key="5">
    <source>
        <dbReference type="EMBL" id="ROV60193.1"/>
    </source>
</evidence>
<comment type="caution">
    <text evidence="5">The sequence shown here is derived from an EMBL/GenBank/DDBJ whole genome shotgun (WGS) entry which is preliminary data.</text>
</comment>
<dbReference type="InterPro" id="IPR035421">
    <property type="entry name" value="Terminase_6C"/>
</dbReference>